<dbReference type="EMBL" id="MT880588">
    <property type="protein sequence ID" value="QQY98180.1"/>
    <property type="molecule type" value="Genomic_DNA"/>
</dbReference>
<dbReference type="Pfam" id="PF01348">
    <property type="entry name" value="Intron_maturas2"/>
    <property type="match status" value="1"/>
</dbReference>
<proteinExistence type="predicted"/>
<keyword evidence="3" id="KW-0808">Transferase</keyword>
<dbReference type="InterPro" id="IPR043502">
    <property type="entry name" value="DNA/RNA_pol_sf"/>
</dbReference>
<keyword evidence="3" id="KW-0496">Mitochondrion</keyword>
<protein>
    <submittedName>
        <fullName evidence="3">Reverse transcriptase domain-containing protein</fullName>
    </submittedName>
</protein>
<keyword evidence="3" id="KW-0548">Nucleotidyltransferase</keyword>
<dbReference type="SUPFAM" id="SSF56672">
    <property type="entry name" value="DNA/RNA polymerases"/>
    <property type="match status" value="1"/>
</dbReference>
<dbReference type="InterPro" id="IPR000477">
    <property type="entry name" value="RT_dom"/>
</dbReference>
<dbReference type="GO" id="GO:0003964">
    <property type="term" value="F:RNA-directed DNA polymerase activity"/>
    <property type="evidence" value="ECO:0007669"/>
    <property type="project" value="UniProtKB-KW"/>
</dbReference>
<feature type="region of interest" description="Disordered" evidence="1">
    <location>
        <begin position="35"/>
        <end position="100"/>
    </location>
</feature>
<dbReference type="Pfam" id="PF00078">
    <property type="entry name" value="RVT_1"/>
    <property type="match status" value="1"/>
</dbReference>
<gene>
    <name evidence="3" type="primary">cox1-i1</name>
</gene>
<feature type="compositionally biased region" description="Basic and acidic residues" evidence="1">
    <location>
        <begin position="48"/>
        <end position="57"/>
    </location>
</feature>
<dbReference type="RefSeq" id="YP_010119092.1">
    <property type="nucleotide sequence ID" value="NC_056146.1"/>
</dbReference>
<feature type="compositionally biased region" description="Polar residues" evidence="1">
    <location>
        <begin position="35"/>
        <end position="47"/>
    </location>
</feature>
<dbReference type="PROSITE" id="PS50878">
    <property type="entry name" value="RT_POL"/>
    <property type="match status" value="1"/>
</dbReference>
<dbReference type="AlphaFoldDB" id="A0A7U1BEY8"/>
<dbReference type="PANTHER" id="PTHR34047">
    <property type="entry name" value="NUCLEAR INTRON MATURASE 1, MITOCHONDRIAL-RELATED"/>
    <property type="match status" value="1"/>
</dbReference>
<dbReference type="InterPro" id="IPR051083">
    <property type="entry name" value="GrpII_Intron_Splice-Mob/Def"/>
</dbReference>
<sequence length="718" mass="81869">MISNLKASGRCSDSIGCLQAEDHFNEKSKLLTCAQESKPNKTFPSENGRNDTTRELSDPNASTCKRGRSPYSSQRPKISIPNAKGDSVKSSAKKQGSRSMVTNQSLRMFVTSQLERYKTEDGKYNAIVRILADAGFLQYCYMLIKGKSGNMSKGITNETLDGITYEWFRNIAEELRSGKFKFSAARRVMIPKPGKKGERPLGVGAPREKIVQKGLQIILEAIYESLFLDCSHGFRPDRSTHSALKPLHLRAHQFTWVIQGDISKCFDMIPHDKIINLLKQKIICDRTLELVKKALIVGYLDPKSKKITKTNIGTPQGSVLSPLLANIVLHELDNYLTEEIIPLYHRGKSRRTNPEYNALAHIRHTKRNASQTEKVEALSKMLMTSRMDPQDPNYRRSMYIRYADDFVYLFEGPLLEAKAIKENIKSALHRLTGLELNEEKTLITHLNEGFHFLGAYVKGLKRVGFMMKTITTKGSVISMRANVRAIVNMPTAKLIEKLILNGFARRNHHGQVLARPLTKLVNLDHSTIVQFYNSKIHGLLNYYVFAANRIETQNLIWILRLSLAKTLARKFKLKSARQAFKKYGPYLKDPETSLQIVVPKSLPTIHKYNVKETLAPPTQILEQSWFDRLTKTNVFKKCVLCDSTTNIEMHHLRKVKDVRARIANRTASFKQWIGATQRKQIPLCQYHHSLYHAGKLLSYELTQIARYNENLSKYVADE</sequence>
<dbReference type="PANTHER" id="PTHR34047:SF8">
    <property type="entry name" value="PROTEIN YKFC"/>
    <property type="match status" value="1"/>
</dbReference>
<name>A0A7U1BEY8_UNCNE</name>
<organism evidence="3">
    <name type="scientific">Uncinula necator</name>
    <name type="common">Grape powdery mildew</name>
    <dbReference type="NCBI Taxonomy" id="52586"/>
    <lineage>
        <taxon>Eukaryota</taxon>
        <taxon>Fungi</taxon>
        <taxon>Dikarya</taxon>
        <taxon>Ascomycota</taxon>
        <taxon>Pezizomycotina</taxon>
        <taxon>Leotiomycetes</taxon>
        <taxon>Erysiphales</taxon>
        <taxon>Erysiphaceae</taxon>
        <taxon>Erysiphe</taxon>
    </lineage>
</organism>
<dbReference type="GeneID" id="65320082"/>
<keyword evidence="3" id="KW-0695">RNA-directed DNA polymerase</keyword>
<dbReference type="CDD" id="cd01651">
    <property type="entry name" value="RT_G2_intron"/>
    <property type="match status" value="1"/>
</dbReference>
<dbReference type="GO" id="GO:0005739">
    <property type="term" value="C:mitochondrion"/>
    <property type="evidence" value="ECO:0007669"/>
    <property type="project" value="UniProtKB-ARBA"/>
</dbReference>
<feature type="domain" description="Reverse transcriptase" evidence="2">
    <location>
        <begin position="171"/>
        <end position="457"/>
    </location>
</feature>
<evidence type="ECO:0000313" key="3">
    <source>
        <dbReference type="EMBL" id="QQY98180.1"/>
    </source>
</evidence>
<dbReference type="GO" id="GO:0006397">
    <property type="term" value="P:mRNA processing"/>
    <property type="evidence" value="ECO:0007669"/>
    <property type="project" value="InterPro"/>
</dbReference>
<evidence type="ECO:0000256" key="1">
    <source>
        <dbReference type="SAM" id="MobiDB-lite"/>
    </source>
</evidence>
<geneLocation type="mitochondrion" evidence="3"/>
<dbReference type="InterPro" id="IPR024937">
    <property type="entry name" value="Domain_X"/>
</dbReference>
<evidence type="ECO:0000259" key="2">
    <source>
        <dbReference type="PROSITE" id="PS50878"/>
    </source>
</evidence>
<accession>A0A7U1BEY8</accession>
<reference evidence="3" key="1">
    <citation type="submission" date="2020-08" db="EMBL/GenBank/DDBJ databases">
        <title>Mitochondrial genome sequences of powdery mildew pathogens.</title>
        <authorList>
            <person name="Zaccaron A."/>
            <person name="Stergiopoulos I."/>
        </authorList>
    </citation>
    <scope>NUCLEOTIDE SEQUENCE</scope>
    <source>
        <strain evidence="3">C</strain>
    </source>
</reference>